<evidence type="ECO:0000313" key="1">
    <source>
        <dbReference type="EMBL" id="MDQ1095811.1"/>
    </source>
</evidence>
<gene>
    <name evidence="1" type="ORF">QE404_000958</name>
</gene>
<dbReference type="EMBL" id="JAUTAL010000001">
    <property type="protein sequence ID" value="MDQ1095811.1"/>
    <property type="molecule type" value="Genomic_DNA"/>
</dbReference>
<organism evidence="1 2">
    <name type="scientific">Chryseobacterium camelliae</name>
    <dbReference type="NCBI Taxonomy" id="1265445"/>
    <lineage>
        <taxon>Bacteria</taxon>
        <taxon>Pseudomonadati</taxon>
        <taxon>Bacteroidota</taxon>
        <taxon>Flavobacteriia</taxon>
        <taxon>Flavobacteriales</taxon>
        <taxon>Weeksellaceae</taxon>
        <taxon>Chryseobacterium group</taxon>
        <taxon>Chryseobacterium</taxon>
    </lineage>
</organism>
<dbReference type="RefSeq" id="WP_307447154.1">
    <property type="nucleotide sequence ID" value="NZ_JAUTAL010000001.1"/>
</dbReference>
<proteinExistence type="predicted"/>
<keyword evidence="2" id="KW-1185">Reference proteome</keyword>
<accession>A0ABU0TFR9</accession>
<dbReference type="Proteomes" id="UP001225072">
    <property type="component" value="Unassembled WGS sequence"/>
</dbReference>
<name>A0ABU0TFR9_9FLAO</name>
<protein>
    <submittedName>
        <fullName evidence="1">Uncharacterized protein</fullName>
    </submittedName>
</protein>
<sequence>MILKRSPQAMAQICRILCVHLHSAKLWMQNAITRAARAYTLIPDKRSAMQPFNSTYTYNGPIRIRN</sequence>
<comment type="caution">
    <text evidence="1">The sequence shown here is derived from an EMBL/GenBank/DDBJ whole genome shotgun (WGS) entry which is preliminary data.</text>
</comment>
<evidence type="ECO:0000313" key="2">
    <source>
        <dbReference type="Proteomes" id="UP001225072"/>
    </source>
</evidence>
<reference evidence="1 2" key="1">
    <citation type="submission" date="2023-07" db="EMBL/GenBank/DDBJ databases">
        <title>Functional and genomic diversity of the sorghum phyllosphere microbiome.</title>
        <authorList>
            <person name="Shade A."/>
        </authorList>
    </citation>
    <scope>NUCLEOTIDE SEQUENCE [LARGE SCALE GENOMIC DNA]</scope>
    <source>
        <strain evidence="1 2">SORGH_AS_1064</strain>
    </source>
</reference>